<dbReference type="PANTHER" id="PTHR45947:SF3">
    <property type="entry name" value="SULFOQUINOVOSYL TRANSFERASE SQD2"/>
    <property type="match status" value="1"/>
</dbReference>
<evidence type="ECO:0000259" key="4">
    <source>
        <dbReference type="Pfam" id="PF13439"/>
    </source>
</evidence>
<evidence type="ECO:0000256" key="2">
    <source>
        <dbReference type="ARBA" id="ARBA00022679"/>
    </source>
</evidence>
<dbReference type="InterPro" id="IPR028098">
    <property type="entry name" value="Glyco_trans_4-like_N"/>
</dbReference>
<dbReference type="Pfam" id="PF00534">
    <property type="entry name" value="Glycos_transf_1"/>
    <property type="match status" value="1"/>
</dbReference>
<feature type="domain" description="Glycosyltransferase subfamily 4-like N-terminal" evidence="4">
    <location>
        <begin position="23"/>
        <end position="193"/>
    </location>
</feature>
<proteinExistence type="predicted"/>
<evidence type="ECO:0000259" key="3">
    <source>
        <dbReference type="Pfam" id="PF00534"/>
    </source>
</evidence>
<keyword evidence="6" id="KW-1185">Reference proteome</keyword>
<keyword evidence="2" id="KW-0808">Transferase</keyword>
<dbReference type="Gene3D" id="3.40.50.2000">
    <property type="entry name" value="Glycogen Phosphorylase B"/>
    <property type="match status" value="2"/>
</dbReference>
<dbReference type="InterPro" id="IPR050194">
    <property type="entry name" value="Glycosyltransferase_grp1"/>
</dbReference>
<dbReference type="Pfam" id="PF13439">
    <property type="entry name" value="Glyco_transf_4"/>
    <property type="match status" value="1"/>
</dbReference>
<gene>
    <name evidence="5" type="ORF">GCM10023196_073480</name>
</gene>
<feature type="domain" description="Glycosyl transferase family 1" evidence="3">
    <location>
        <begin position="210"/>
        <end position="361"/>
    </location>
</feature>
<dbReference type="Proteomes" id="UP001501442">
    <property type="component" value="Unassembled WGS sequence"/>
</dbReference>
<sequence>MMNIAMVSVQDSPIGTAGGLDDGLGSHLAELARELGRQGHRVTVYTRQDGRNPRERVRFAPGVTVEQLAVGPVRPLADDELLPYLADFGAELARRWHGRRPEVVHAHHWVSGLAAIAGANGLDIPVVQSFHALGTTLARTGQPVSPTRVRLEKAIGRSVRAVVATTESERSELVRLGVHRRQITLVPSGVDVDKFSPSGPALPCGEAARLVTLMRLGRYQGVTSVIQALARIPGAELVVAGGPDREDLETDETVHQLRIEAKEAGVADRVTFIGRVSANDAPKLLRSADLTISVPAYETVGRMPLESMACGTPVVASPVGGHLDSVVENVTGIHVPADRPMEIARRVRALLADQTQRTALSIGAVDRIRSRFAWERVTQETVKVYESLQPVPEPVLAGVAAGAGDEDEEI</sequence>
<name>A0ABP8UKF2_9ACTN</name>
<protein>
    <submittedName>
        <fullName evidence="5">Glycosyltransferase family 1 protein</fullName>
    </submittedName>
</protein>
<dbReference type="SUPFAM" id="SSF53756">
    <property type="entry name" value="UDP-Glycosyltransferase/glycogen phosphorylase"/>
    <property type="match status" value="1"/>
</dbReference>
<evidence type="ECO:0000313" key="6">
    <source>
        <dbReference type="Proteomes" id="UP001501442"/>
    </source>
</evidence>
<evidence type="ECO:0000256" key="1">
    <source>
        <dbReference type="ARBA" id="ARBA00022676"/>
    </source>
</evidence>
<dbReference type="PANTHER" id="PTHR45947">
    <property type="entry name" value="SULFOQUINOVOSYL TRANSFERASE SQD2"/>
    <property type="match status" value="1"/>
</dbReference>
<organism evidence="5 6">
    <name type="scientific">Actinoallomurus vinaceus</name>
    <dbReference type="NCBI Taxonomy" id="1080074"/>
    <lineage>
        <taxon>Bacteria</taxon>
        <taxon>Bacillati</taxon>
        <taxon>Actinomycetota</taxon>
        <taxon>Actinomycetes</taxon>
        <taxon>Streptosporangiales</taxon>
        <taxon>Thermomonosporaceae</taxon>
        <taxon>Actinoallomurus</taxon>
    </lineage>
</organism>
<dbReference type="InterPro" id="IPR001296">
    <property type="entry name" value="Glyco_trans_1"/>
</dbReference>
<comment type="caution">
    <text evidence="5">The sequence shown here is derived from an EMBL/GenBank/DDBJ whole genome shotgun (WGS) entry which is preliminary data.</text>
</comment>
<dbReference type="RefSeq" id="WP_345436951.1">
    <property type="nucleotide sequence ID" value="NZ_BAABHK010000013.1"/>
</dbReference>
<evidence type="ECO:0000313" key="5">
    <source>
        <dbReference type="EMBL" id="GAA4633938.1"/>
    </source>
</evidence>
<dbReference type="EMBL" id="BAABHK010000013">
    <property type="protein sequence ID" value="GAA4633938.1"/>
    <property type="molecule type" value="Genomic_DNA"/>
</dbReference>
<reference evidence="6" key="1">
    <citation type="journal article" date="2019" name="Int. J. Syst. Evol. Microbiol.">
        <title>The Global Catalogue of Microorganisms (GCM) 10K type strain sequencing project: providing services to taxonomists for standard genome sequencing and annotation.</title>
        <authorList>
            <consortium name="The Broad Institute Genomics Platform"/>
            <consortium name="The Broad Institute Genome Sequencing Center for Infectious Disease"/>
            <person name="Wu L."/>
            <person name="Ma J."/>
        </authorList>
    </citation>
    <scope>NUCLEOTIDE SEQUENCE [LARGE SCALE GENOMIC DNA]</scope>
    <source>
        <strain evidence="6">JCM 17939</strain>
    </source>
</reference>
<keyword evidence="1" id="KW-0328">Glycosyltransferase</keyword>
<accession>A0ABP8UKF2</accession>